<keyword evidence="1" id="KW-1133">Transmembrane helix</keyword>
<evidence type="ECO:0000313" key="2">
    <source>
        <dbReference type="EMBL" id="AQQ71855.1"/>
    </source>
</evidence>
<name>A0A1Q2MGM5_9BACT</name>
<gene>
    <name evidence="2" type="ORF">SMSP2_02234</name>
</gene>
<dbReference type="AlphaFoldDB" id="A0A1Q2MGM5"/>
<dbReference type="KEGG" id="pbas:SMSP2_02234"/>
<proteinExistence type="predicted"/>
<dbReference type="RefSeq" id="WP_146684031.1">
    <property type="nucleotide sequence ID" value="NZ_CP019646.1"/>
</dbReference>
<keyword evidence="1" id="KW-0812">Transmembrane</keyword>
<evidence type="ECO:0000256" key="1">
    <source>
        <dbReference type="SAM" id="Phobius"/>
    </source>
</evidence>
<dbReference type="EMBL" id="CP019646">
    <property type="protein sequence ID" value="AQQ71855.1"/>
    <property type="molecule type" value="Genomic_DNA"/>
</dbReference>
<protein>
    <submittedName>
        <fullName evidence="2">Uncharacterized protein</fullName>
    </submittedName>
</protein>
<reference evidence="3" key="1">
    <citation type="submission" date="2017-02" db="EMBL/GenBank/DDBJ databases">
        <title>Comparative genomics and description of representatives of a novel lineage of planctomycetes thriving in anoxic sediments.</title>
        <authorList>
            <person name="Spring S."/>
            <person name="Bunk B."/>
            <person name="Sproer C."/>
        </authorList>
    </citation>
    <scope>NUCLEOTIDE SEQUENCE [LARGE SCALE GENOMIC DNA]</scope>
    <source>
        <strain evidence="3">SM-Chi-D1</strain>
    </source>
</reference>
<evidence type="ECO:0000313" key="3">
    <source>
        <dbReference type="Proteomes" id="UP000188181"/>
    </source>
</evidence>
<dbReference type="STRING" id="1851148.SMSP2_02234"/>
<sequence>MTLYETLAVSAIGGSIPLILKGGFYVFQNKIDISGQKKLYIHQCQFEKEFNAYVEIWVGLLPLVNYVNNLPANAIPTNGGYLLNPTSPESRKKLTIADVLPAFYSTLTKNQPFLYPDILDKCSAVLEGIALFQDKVLSVKDSEEADIEKEKQSVLKQEIEDVKQSVLQQIEDVKNAIRARVWNLNKRGKKKFI</sequence>
<organism evidence="2 3">
    <name type="scientific">Limihaloglobus sulfuriphilus</name>
    <dbReference type="NCBI Taxonomy" id="1851148"/>
    <lineage>
        <taxon>Bacteria</taxon>
        <taxon>Pseudomonadati</taxon>
        <taxon>Planctomycetota</taxon>
        <taxon>Phycisphaerae</taxon>
        <taxon>Sedimentisphaerales</taxon>
        <taxon>Sedimentisphaeraceae</taxon>
        <taxon>Limihaloglobus</taxon>
    </lineage>
</organism>
<dbReference type="Proteomes" id="UP000188181">
    <property type="component" value="Chromosome"/>
</dbReference>
<keyword evidence="3" id="KW-1185">Reference proteome</keyword>
<accession>A0A1Q2MGM5</accession>
<feature type="transmembrane region" description="Helical" evidence="1">
    <location>
        <begin position="6"/>
        <end position="27"/>
    </location>
</feature>
<keyword evidence="1" id="KW-0472">Membrane</keyword>